<dbReference type="InterPro" id="IPR044156">
    <property type="entry name" value="Galectin-like"/>
</dbReference>
<dbReference type="AlphaFoldDB" id="A0AAE1D5T7"/>
<keyword evidence="3" id="KW-0812">Transmembrane</keyword>
<keyword evidence="1 2" id="KW-0430">Lectin</keyword>
<keyword evidence="3" id="KW-0472">Membrane</keyword>
<dbReference type="EMBL" id="JAWDGP010005314">
    <property type="protein sequence ID" value="KAK3757890.1"/>
    <property type="molecule type" value="Genomic_DNA"/>
</dbReference>
<evidence type="ECO:0000313" key="6">
    <source>
        <dbReference type="Proteomes" id="UP001283361"/>
    </source>
</evidence>
<dbReference type="GO" id="GO:0030246">
    <property type="term" value="F:carbohydrate binding"/>
    <property type="evidence" value="ECO:0007669"/>
    <property type="project" value="UniProtKB-UniRule"/>
</dbReference>
<dbReference type="Pfam" id="PF00337">
    <property type="entry name" value="Gal-bind_lectin"/>
    <property type="match status" value="1"/>
</dbReference>
<evidence type="ECO:0000313" key="5">
    <source>
        <dbReference type="EMBL" id="KAK3757890.1"/>
    </source>
</evidence>
<dbReference type="Gene3D" id="2.60.120.200">
    <property type="match status" value="1"/>
</dbReference>
<dbReference type="SMART" id="SM00276">
    <property type="entry name" value="GLECT"/>
    <property type="match status" value="1"/>
</dbReference>
<proteinExistence type="predicted"/>
<keyword evidence="6" id="KW-1185">Reference proteome</keyword>
<feature type="domain" description="Galectin" evidence="4">
    <location>
        <begin position="121"/>
        <end position="246"/>
    </location>
</feature>
<evidence type="ECO:0000259" key="4">
    <source>
        <dbReference type="PROSITE" id="PS51304"/>
    </source>
</evidence>
<comment type="caution">
    <text evidence="5">The sequence shown here is derived from an EMBL/GenBank/DDBJ whole genome shotgun (WGS) entry which is preliminary data.</text>
</comment>
<keyword evidence="3" id="KW-1133">Transmembrane helix</keyword>
<protein>
    <recommendedName>
        <fullName evidence="2">Galectin</fullName>
    </recommendedName>
</protein>
<dbReference type="Proteomes" id="UP001283361">
    <property type="component" value="Unassembled WGS sequence"/>
</dbReference>
<sequence>MLLAFQYLQQTQPTLYTLLFGFICSVTWLCLGSTGCSIDKIKYASFKASPTGAACSTTTGEAAACSTLCRASSLCKLVYVTTCDANGQCTCAFCNQLTGVDFSQANTEFSLNTQLIGSNTQVVPLPNALVIGQPLLVVMTLEDTTVNLKFMMSGGKIAFLTEIRFNERSVVSNSFIGYWGREDRFTPHFNFQLGQRVSVFCVVSSERYDLYFDEVLFKHFPHRVAPNQVTHVSLNGPKSKIETFRR</sequence>
<dbReference type="SUPFAM" id="SSF49899">
    <property type="entry name" value="Concanavalin A-like lectins/glucanases"/>
    <property type="match status" value="1"/>
</dbReference>
<name>A0AAE1D5T7_9GAST</name>
<gene>
    <name evidence="5" type="ORF">RRG08_048485</name>
</gene>
<evidence type="ECO:0000256" key="3">
    <source>
        <dbReference type="SAM" id="Phobius"/>
    </source>
</evidence>
<evidence type="ECO:0000256" key="2">
    <source>
        <dbReference type="RuleBase" id="RU102079"/>
    </source>
</evidence>
<dbReference type="PROSITE" id="PS51304">
    <property type="entry name" value="GALECTIN"/>
    <property type="match status" value="1"/>
</dbReference>
<reference evidence="5" key="1">
    <citation type="journal article" date="2023" name="G3 (Bethesda)">
        <title>A reference genome for the long-term kleptoplast-retaining sea slug Elysia crispata morphotype clarki.</title>
        <authorList>
            <person name="Eastman K.E."/>
            <person name="Pendleton A.L."/>
            <person name="Shaikh M.A."/>
            <person name="Suttiyut T."/>
            <person name="Ogas R."/>
            <person name="Tomko P."/>
            <person name="Gavelis G."/>
            <person name="Widhalm J.R."/>
            <person name="Wisecaver J.H."/>
        </authorList>
    </citation>
    <scope>NUCLEOTIDE SEQUENCE</scope>
    <source>
        <strain evidence="5">ECLA1</strain>
    </source>
</reference>
<dbReference type="PANTHER" id="PTHR11346:SF147">
    <property type="entry name" value="GALECTIN"/>
    <property type="match status" value="1"/>
</dbReference>
<dbReference type="SMART" id="SM00908">
    <property type="entry name" value="Gal-bind_lectin"/>
    <property type="match status" value="1"/>
</dbReference>
<evidence type="ECO:0000256" key="1">
    <source>
        <dbReference type="ARBA" id="ARBA00022734"/>
    </source>
</evidence>
<dbReference type="InterPro" id="IPR001079">
    <property type="entry name" value="Galectin_CRD"/>
</dbReference>
<accession>A0AAE1D5T7</accession>
<dbReference type="InterPro" id="IPR013320">
    <property type="entry name" value="ConA-like_dom_sf"/>
</dbReference>
<dbReference type="PANTHER" id="PTHR11346">
    <property type="entry name" value="GALECTIN"/>
    <property type="match status" value="1"/>
</dbReference>
<feature type="transmembrane region" description="Helical" evidence="3">
    <location>
        <begin position="15"/>
        <end position="38"/>
    </location>
</feature>
<organism evidence="5 6">
    <name type="scientific">Elysia crispata</name>
    <name type="common">lettuce slug</name>
    <dbReference type="NCBI Taxonomy" id="231223"/>
    <lineage>
        <taxon>Eukaryota</taxon>
        <taxon>Metazoa</taxon>
        <taxon>Spiralia</taxon>
        <taxon>Lophotrochozoa</taxon>
        <taxon>Mollusca</taxon>
        <taxon>Gastropoda</taxon>
        <taxon>Heterobranchia</taxon>
        <taxon>Euthyneura</taxon>
        <taxon>Panpulmonata</taxon>
        <taxon>Sacoglossa</taxon>
        <taxon>Placobranchoidea</taxon>
        <taxon>Plakobranchidae</taxon>
        <taxon>Elysia</taxon>
    </lineage>
</organism>